<dbReference type="AlphaFoldDB" id="A0A0F0LMB8"/>
<dbReference type="SUPFAM" id="SSF51735">
    <property type="entry name" value="NAD(P)-binding Rossmann-fold domains"/>
    <property type="match status" value="1"/>
</dbReference>
<dbReference type="EMBL" id="JYIX01000029">
    <property type="protein sequence ID" value="KJL34283.1"/>
    <property type="molecule type" value="Genomic_DNA"/>
</dbReference>
<organism evidence="2 3">
    <name type="scientific">Microbacterium azadirachtae</name>
    <dbReference type="NCBI Taxonomy" id="582680"/>
    <lineage>
        <taxon>Bacteria</taxon>
        <taxon>Bacillati</taxon>
        <taxon>Actinomycetota</taxon>
        <taxon>Actinomycetes</taxon>
        <taxon>Micrococcales</taxon>
        <taxon>Microbacteriaceae</taxon>
        <taxon>Microbacterium</taxon>
    </lineage>
</organism>
<dbReference type="InterPro" id="IPR051783">
    <property type="entry name" value="NAD(P)-dependent_oxidoreduct"/>
</dbReference>
<dbReference type="PANTHER" id="PTHR48079">
    <property type="entry name" value="PROTEIN YEEZ"/>
    <property type="match status" value="1"/>
</dbReference>
<dbReference type="Proteomes" id="UP000033740">
    <property type="component" value="Unassembled WGS sequence"/>
</dbReference>
<dbReference type="GO" id="GO:0004029">
    <property type="term" value="F:aldehyde dehydrogenase (NAD+) activity"/>
    <property type="evidence" value="ECO:0007669"/>
    <property type="project" value="TreeGrafter"/>
</dbReference>
<dbReference type="PANTHER" id="PTHR48079:SF6">
    <property type="entry name" value="NAD(P)-BINDING DOMAIN-CONTAINING PROTEIN-RELATED"/>
    <property type="match status" value="1"/>
</dbReference>
<evidence type="ECO:0000313" key="2">
    <source>
        <dbReference type="EMBL" id="KJL34283.1"/>
    </source>
</evidence>
<dbReference type="RefSeq" id="WP_045271174.1">
    <property type="nucleotide sequence ID" value="NZ_JYIX01000029.1"/>
</dbReference>
<gene>
    <name evidence="2" type="ORF">RS86_01070</name>
</gene>
<dbReference type="STRING" id="582680.RS86_01070"/>
<feature type="domain" description="NAD(P)-binding" evidence="1">
    <location>
        <begin position="7"/>
        <end position="164"/>
    </location>
</feature>
<dbReference type="Gene3D" id="3.40.50.720">
    <property type="entry name" value="NAD(P)-binding Rossmann-like Domain"/>
    <property type="match status" value="1"/>
</dbReference>
<dbReference type="InterPro" id="IPR016040">
    <property type="entry name" value="NAD(P)-bd_dom"/>
</dbReference>
<sequence>MKVLLTGATGYIGTSVLDRLLAEGHTVTALVRDAAKASAVEAVGATALIGDVADSVLVAEAAVAADGVIHTASTPEGDAAFIDAVLGALEGTGKPFVHTGGIWSYGTASDITEQTPIDRPALTAWRGAGEAKVLGASGIRGTVVAPAAVYGRGGGLVRIHTDATDGGVLLIGDGSQHWTSVDVDDLAALYVLALESGRAGETYIGASGQNPTIREIGEAIAFGFDVAEGVRAESVEQTRARLGEAFADALLLDEQASGAKARAELGWTPTARPLLDQLADGTYLESVAARA</sequence>
<comment type="caution">
    <text evidence="2">The sequence shown here is derived from an EMBL/GenBank/DDBJ whole genome shotgun (WGS) entry which is preliminary data.</text>
</comment>
<keyword evidence="3" id="KW-1185">Reference proteome</keyword>
<dbReference type="GO" id="GO:0005737">
    <property type="term" value="C:cytoplasm"/>
    <property type="evidence" value="ECO:0007669"/>
    <property type="project" value="TreeGrafter"/>
</dbReference>
<dbReference type="PATRIC" id="fig|582680.6.peg.1100"/>
<proteinExistence type="predicted"/>
<dbReference type="Pfam" id="PF13460">
    <property type="entry name" value="NAD_binding_10"/>
    <property type="match status" value="1"/>
</dbReference>
<protein>
    <submittedName>
        <fullName evidence="2">Short chain dehydrogenase</fullName>
    </submittedName>
</protein>
<accession>A0A0F0LMB8</accession>
<evidence type="ECO:0000259" key="1">
    <source>
        <dbReference type="Pfam" id="PF13460"/>
    </source>
</evidence>
<reference evidence="2 3" key="1">
    <citation type="submission" date="2015-02" db="EMBL/GenBank/DDBJ databases">
        <title>Draft genome sequences of ten Microbacterium spp. with emphasis on heavy metal contaminated environments.</title>
        <authorList>
            <person name="Corretto E."/>
        </authorList>
    </citation>
    <scope>NUCLEOTIDE SEQUENCE [LARGE SCALE GENOMIC DNA]</scope>
    <source>
        <strain evidence="2 3">ARN176</strain>
    </source>
</reference>
<evidence type="ECO:0000313" key="3">
    <source>
        <dbReference type="Proteomes" id="UP000033740"/>
    </source>
</evidence>
<dbReference type="InterPro" id="IPR036291">
    <property type="entry name" value="NAD(P)-bd_dom_sf"/>
</dbReference>
<name>A0A0F0LMB8_9MICO</name>